<feature type="domain" description="Rhodanese" evidence="1">
    <location>
        <begin position="104"/>
        <end position="204"/>
    </location>
</feature>
<dbReference type="CDD" id="cd00158">
    <property type="entry name" value="RHOD"/>
    <property type="match status" value="1"/>
</dbReference>
<dbReference type="PROSITE" id="PS50206">
    <property type="entry name" value="RHODANESE_3"/>
    <property type="match status" value="1"/>
</dbReference>
<dbReference type="EMBL" id="MTKT01002214">
    <property type="protein sequence ID" value="OWM80961.1"/>
    <property type="molecule type" value="Genomic_DNA"/>
</dbReference>
<organism evidence="2 3">
    <name type="scientific">Punica granatum</name>
    <name type="common">Pomegranate</name>
    <dbReference type="NCBI Taxonomy" id="22663"/>
    <lineage>
        <taxon>Eukaryota</taxon>
        <taxon>Viridiplantae</taxon>
        <taxon>Streptophyta</taxon>
        <taxon>Embryophyta</taxon>
        <taxon>Tracheophyta</taxon>
        <taxon>Spermatophyta</taxon>
        <taxon>Magnoliopsida</taxon>
        <taxon>eudicotyledons</taxon>
        <taxon>Gunneridae</taxon>
        <taxon>Pentapetalae</taxon>
        <taxon>rosids</taxon>
        <taxon>malvids</taxon>
        <taxon>Myrtales</taxon>
        <taxon>Lythraceae</taxon>
        <taxon>Punica</taxon>
    </lineage>
</organism>
<dbReference type="PANTHER" id="PTHR45431:SF6">
    <property type="entry name" value="RHODANESE DOMAIN-CONTAINING PROTEIN"/>
    <property type="match status" value="1"/>
</dbReference>
<accession>A0A218X8W5</accession>
<dbReference type="Pfam" id="PF00581">
    <property type="entry name" value="Rhodanese"/>
    <property type="match status" value="1"/>
</dbReference>
<dbReference type="PANTHER" id="PTHR45431">
    <property type="entry name" value="RHODANESE-LIKE DOMAIN-CONTAINING PROTEIN 15, CHLOROPLASTIC"/>
    <property type="match status" value="1"/>
</dbReference>
<dbReference type="Gene3D" id="3.40.250.10">
    <property type="entry name" value="Rhodanese-like domain"/>
    <property type="match status" value="1"/>
</dbReference>
<dbReference type="InterPro" id="IPR036873">
    <property type="entry name" value="Rhodanese-like_dom_sf"/>
</dbReference>
<evidence type="ECO:0000313" key="2">
    <source>
        <dbReference type="EMBL" id="OWM80961.1"/>
    </source>
</evidence>
<protein>
    <recommendedName>
        <fullName evidence="1">Rhodanese domain-containing protein</fullName>
    </recommendedName>
</protein>
<dbReference type="InterPro" id="IPR001763">
    <property type="entry name" value="Rhodanese-like_dom"/>
</dbReference>
<dbReference type="InterPro" id="IPR052367">
    <property type="entry name" value="Thiosulfate_ST/Rhodanese-like"/>
</dbReference>
<sequence length="204" mass="22642">MPPVNQELHKANRISSPRGLLASVYQYRERKQRDARSTKRHRGDSDELIRDVTMASPVVVSRSMLSALRPRFHSSRWVASFVTSAETVHEEPRSVLVDAVKGLLDAGHSYVDVRTCDEFTAGHTPGAINIPYMFKTGTGMDKNPKFLEEVSSSFAKEDTFLLGCQSGRRSLMAAHDLHSAGFRHVINVAGGYSAWVQNGLPTEK</sequence>
<dbReference type="SMART" id="SM00450">
    <property type="entry name" value="RHOD"/>
    <property type="match status" value="1"/>
</dbReference>
<reference evidence="3" key="1">
    <citation type="journal article" date="2017" name="Plant J.">
        <title>The pomegranate (Punica granatum L.) genome and the genomics of punicalagin biosynthesis.</title>
        <authorList>
            <person name="Qin G."/>
            <person name="Xu C."/>
            <person name="Ming R."/>
            <person name="Tang H."/>
            <person name="Guyot R."/>
            <person name="Kramer E.M."/>
            <person name="Hu Y."/>
            <person name="Yi X."/>
            <person name="Qi Y."/>
            <person name="Xu X."/>
            <person name="Gao Z."/>
            <person name="Pan H."/>
            <person name="Jian J."/>
            <person name="Tian Y."/>
            <person name="Yue Z."/>
            <person name="Xu Y."/>
        </authorList>
    </citation>
    <scope>NUCLEOTIDE SEQUENCE [LARGE SCALE GENOMIC DNA]</scope>
    <source>
        <strain evidence="3">cv. Dabenzi</strain>
    </source>
</reference>
<comment type="caution">
    <text evidence="2">The sequence shown here is derived from an EMBL/GenBank/DDBJ whole genome shotgun (WGS) entry which is preliminary data.</text>
</comment>
<dbReference type="Proteomes" id="UP000197138">
    <property type="component" value="Unassembled WGS sequence"/>
</dbReference>
<proteinExistence type="predicted"/>
<name>A0A218X8W5_PUNGR</name>
<evidence type="ECO:0000313" key="3">
    <source>
        <dbReference type="Proteomes" id="UP000197138"/>
    </source>
</evidence>
<dbReference type="AlphaFoldDB" id="A0A218X8W5"/>
<dbReference type="SUPFAM" id="SSF52821">
    <property type="entry name" value="Rhodanese/Cell cycle control phosphatase"/>
    <property type="match status" value="1"/>
</dbReference>
<evidence type="ECO:0000259" key="1">
    <source>
        <dbReference type="PROSITE" id="PS50206"/>
    </source>
</evidence>
<gene>
    <name evidence="2" type="ORF">CDL15_Pgr006992</name>
</gene>